<dbReference type="SUPFAM" id="SSF47459">
    <property type="entry name" value="HLH, helix-loop-helix DNA-binding domain"/>
    <property type="match status" value="1"/>
</dbReference>
<dbReference type="PROSITE" id="PS50888">
    <property type="entry name" value="BHLH"/>
    <property type="match status" value="1"/>
</dbReference>
<keyword evidence="2" id="KW-0805">Transcription regulation</keyword>
<keyword evidence="3" id="KW-0804">Transcription</keyword>
<keyword evidence="7" id="KW-1185">Reference proteome</keyword>
<evidence type="ECO:0000256" key="3">
    <source>
        <dbReference type="ARBA" id="ARBA00023163"/>
    </source>
</evidence>
<dbReference type="Proteomes" id="UP000634136">
    <property type="component" value="Unassembled WGS sequence"/>
</dbReference>
<dbReference type="GO" id="GO:0046983">
    <property type="term" value="F:protein dimerization activity"/>
    <property type="evidence" value="ECO:0007669"/>
    <property type="project" value="InterPro"/>
</dbReference>
<dbReference type="PANTHER" id="PTHR13935">
    <property type="entry name" value="ACHAETE-SCUTE TRANSCRIPTION FACTOR-RELATED"/>
    <property type="match status" value="1"/>
</dbReference>
<dbReference type="InterPro" id="IPR015660">
    <property type="entry name" value="MASH1/Ascl1a-like"/>
</dbReference>
<dbReference type="Gene3D" id="4.10.280.10">
    <property type="entry name" value="Helix-loop-helix DNA-binding domain"/>
    <property type="match status" value="1"/>
</dbReference>
<dbReference type="InterPro" id="IPR036638">
    <property type="entry name" value="HLH_DNA-bd_sf"/>
</dbReference>
<evidence type="ECO:0000313" key="6">
    <source>
        <dbReference type="EMBL" id="KAF7813212.1"/>
    </source>
</evidence>
<dbReference type="InterPro" id="IPR011598">
    <property type="entry name" value="bHLH_dom"/>
</dbReference>
<evidence type="ECO:0000256" key="1">
    <source>
        <dbReference type="ARBA" id="ARBA00004123"/>
    </source>
</evidence>
<dbReference type="Pfam" id="PF00010">
    <property type="entry name" value="HLH"/>
    <property type="match status" value="1"/>
</dbReference>
<dbReference type="AlphaFoldDB" id="A0A834T3N0"/>
<comment type="caution">
    <text evidence="6">The sequence shown here is derived from an EMBL/GenBank/DDBJ whole genome shotgun (WGS) entry which is preliminary data.</text>
</comment>
<evidence type="ECO:0000259" key="5">
    <source>
        <dbReference type="PROSITE" id="PS50888"/>
    </source>
</evidence>
<evidence type="ECO:0000313" key="7">
    <source>
        <dbReference type="Proteomes" id="UP000634136"/>
    </source>
</evidence>
<dbReference type="EMBL" id="JAAIUW010000010">
    <property type="protein sequence ID" value="KAF7813212.1"/>
    <property type="molecule type" value="Genomic_DNA"/>
</dbReference>
<dbReference type="CDD" id="cd18914">
    <property type="entry name" value="bHLH_AtORG2_like"/>
    <property type="match status" value="1"/>
</dbReference>
<gene>
    <name evidence="6" type="ORF">G2W53_034188</name>
</gene>
<sequence>MFPNFHLNNNDSNLYDLPQEDIGDQEDPILFQDSLPHHNSDLTTFTMERGKQKQKQKQKHHNHINNNIIDELASVSDDGEKKKMIRRETERQRRMQMTNLCQSLRSLLPSQLIKGKRSVSDHLGEAASYIKDLKEKTHELQIKRDKLKNEVNSSSLVDSVIMESSSSANSNMAKCVNISPFPGGVEISIDSGLEESSFPLSILLEILIQEGHNVVSCVSTQVNGRLYHSIKAEVY</sequence>
<feature type="domain" description="BHLH" evidence="5">
    <location>
        <begin position="81"/>
        <end position="133"/>
    </location>
</feature>
<dbReference type="PANTHER" id="PTHR13935:SF134">
    <property type="entry name" value="TRANSCRIPTION FACTOR BHLH FAMILY-RELATED"/>
    <property type="match status" value="1"/>
</dbReference>
<comment type="subcellular location">
    <subcellularLocation>
        <location evidence="1">Nucleus</location>
    </subcellularLocation>
</comment>
<dbReference type="GO" id="GO:0090575">
    <property type="term" value="C:RNA polymerase II transcription regulator complex"/>
    <property type="evidence" value="ECO:0007669"/>
    <property type="project" value="TreeGrafter"/>
</dbReference>
<evidence type="ECO:0000256" key="4">
    <source>
        <dbReference type="ARBA" id="ARBA00023242"/>
    </source>
</evidence>
<dbReference type="OrthoDB" id="1935281at2759"/>
<organism evidence="6 7">
    <name type="scientific">Senna tora</name>
    <dbReference type="NCBI Taxonomy" id="362788"/>
    <lineage>
        <taxon>Eukaryota</taxon>
        <taxon>Viridiplantae</taxon>
        <taxon>Streptophyta</taxon>
        <taxon>Embryophyta</taxon>
        <taxon>Tracheophyta</taxon>
        <taxon>Spermatophyta</taxon>
        <taxon>Magnoliopsida</taxon>
        <taxon>eudicotyledons</taxon>
        <taxon>Gunneridae</taxon>
        <taxon>Pentapetalae</taxon>
        <taxon>rosids</taxon>
        <taxon>fabids</taxon>
        <taxon>Fabales</taxon>
        <taxon>Fabaceae</taxon>
        <taxon>Caesalpinioideae</taxon>
        <taxon>Cassia clade</taxon>
        <taxon>Senna</taxon>
    </lineage>
</organism>
<reference evidence="6" key="1">
    <citation type="submission" date="2020-09" db="EMBL/GenBank/DDBJ databases">
        <title>Genome-Enabled Discovery of Anthraquinone Biosynthesis in Senna tora.</title>
        <authorList>
            <person name="Kang S.-H."/>
            <person name="Pandey R.P."/>
            <person name="Lee C.-M."/>
            <person name="Sim J.-S."/>
            <person name="Jeong J.-T."/>
            <person name="Choi B.-S."/>
            <person name="Jung M."/>
            <person name="Ginzburg D."/>
            <person name="Zhao K."/>
            <person name="Won S.Y."/>
            <person name="Oh T.-J."/>
            <person name="Yu Y."/>
            <person name="Kim N.-H."/>
            <person name="Lee O.R."/>
            <person name="Lee T.-H."/>
            <person name="Bashyal P."/>
            <person name="Kim T.-S."/>
            <person name="Lee W.-H."/>
            <person name="Kawkins C."/>
            <person name="Kim C.-K."/>
            <person name="Kim J.S."/>
            <person name="Ahn B.O."/>
            <person name="Rhee S.Y."/>
            <person name="Sohng J.K."/>
        </authorList>
    </citation>
    <scope>NUCLEOTIDE SEQUENCE</scope>
    <source>
        <tissue evidence="6">Leaf</tissue>
    </source>
</reference>
<keyword evidence="4" id="KW-0539">Nucleus</keyword>
<dbReference type="GO" id="GO:0000981">
    <property type="term" value="F:DNA-binding transcription factor activity, RNA polymerase II-specific"/>
    <property type="evidence" value="ECO:0007669"/>
    <property type="project" value="TreeGrafter"/>
</dbReference>
<accession>A0A834T3N0</accession>
<proteinExistence type="predicted"/>
<dbReference type="GO" id="GO:0000977">
    <property type="term" value="F:RNA polymerase II transcription regulatory region sequence-specific DNA binding"/>
    <property type="evidence" value="ECO:0007669"/>
    <property type="project" value="TreeGrafter"/>
</dbReference>
<name>A0A834T3N0_9FABA</name>
<protein>
    <submittedName>
        <fullName evidence="6">Transcription factor bHLH36</fullName>
    </submittedName>
</protein>
<evidence type="ECO:0000256" key="2">
    <source>
        <dbReference type="ARBA" id="ARBA00023015"/>
    </source>
</evidence>